<dbReference type="RefSeq" id="WP_167237548.1">
    <property type="nucleotide sequence ID" value="NZ_WHJF01000032.1"/>
</dbReference>
<proteinExistence type="predicted"/>
<accession>A0ABX0MKW8</accession>
<evidence type="ECO:0000313" key="2">
    <source>
        <dbReference type="Proteomes" id="UP000610594"/>
    </source>
</evidence>
<dbReference type="Proteomes" id="UP000610594">
    <property type="component" value="Unassembled WGS sequence"/>
</dbReference>
<keyword evidence="2" id="KW-1185">Reference proteome</keyword>
<evidence type="ECO:0000313" key="1">
    <source>
        <dbReference type="EMBL" id="NHZ63443.1"/>
    </source>
</evidence>
<protein>
    <submittedName>
        <fullName evidence="1">Uncharacterized protein</fullName>
    </submittedName>
</protein>
<name>A0ABX0MKW8_9BURK</name>
<reference evidence="1 2" key="1">
    <citation type="submission" date="2019-10" db="EMBL/GenBank/DDBJ databases">
        <title>Taxonomy of Antarctic Massilia spp.: description of Massilia rubra sp. nov., Massilia aquatica sp. nov., Massilia mucilaginosa sp. nov., Massilia frigida sp. nov. isolated from streams, lakes and regoliths.</title>
        <authorList>
            <person name="Holochova P."/>
            <person name="Sedlacek I."/>
            <person name="Kralova S."/>
            <person name="Maslanova I."/>
            <person name="Busse H.-J."/>
            <person name="Stankova E."/>
            <person name="Vrbovska V."/>
            <person name="Kovarovic V."/>
            <person name="Bartak M."/>
            <person name="Svec P."/>
            <person name="Pantucek R."/>
        </authorList>
    </citation>
    <scope>NUCLEOTIDE SEQUENCE [LARGE SCALE GENOMIC DNA]</scope>
    <source>
        <strain evidence="1 2">CCM 8694</strain>
    </source>
</reference>
<dbReference type="EMBL" id="WHJF01000032">
    <property type="protein sequence ID" value="NHZ63443.1"/>
    <property type="molecule type" value="Genomic_DNA"/>
</dbReference>
<organism evidence="1 2">
    <name type="scientific">Massilia genomosp. 1</name>
    <dbReference type="NCBI Taxonomy" id="2609280"/>
    <lineage>
        <taxon>Bacteria</taxon>
        <taxon>Pseudomonadati</taxon>
        <taxon>Pseudomonadota</taxon>
        <taxon>Betaproteobacteria</taxon>
        <taxon>Burkholderiales</taxon>
        <taxon>Oxalobacteraceae</taxon>
        <taxon>Telluria group</taxon>
        <taxon>Massilia</taxon>
    </lineage>
</organism>
<comment type="caution">
    <text evidence="1">The sequence shown here is derived from an EMBL/GenBank/DDBJ whole genome shotgun (WGS) entry which is preliminary data.</text>
</comment>
<sequence>MNALFDAWRTPDPASLVDLCIAVCDIHTLRSLPYGRGEFLYEFSEMQRVPIEILLMFKLRQMLGLDNPVIDHPLMSTALGALPQEVAFAPDELITRVRARMVSEGFDEAAIVALMTDPPA</sequence>
<gene>
    <name evidence="1" type="ORF">F1735_14190</name>
</gene>